<keyword evidence="1" id="KW-1133">Transmembrane helix</keyword>
<name>A0A543A978_9ACTN</name>
<feature type="transmembrane region" description="Helical" evidence="1">
    <location>
        <begin position="103"/>
        <end position="120"/>
    </location>
</feature>
<dbReference type="RefSeq" id="WP_141780998.1">
    <property type="nucleotide sequence ID" value="NZ_VFOV01000001.1"/>
</dbReference>
<keyword evidence="4" id="KW-1185">Reference proteome</keyword>
<keyword evidence="2" id="KW-0732">Signal</keyword>
<gene>
    <name evidence="3" type="ORF">FB381_2980</name>
</gene>
<sequence>MASVTIAVIGVFLLAMGAYALVAPAALAAPFNLTARTPEARSEIRAVYGGFGVAMAAVLGLAALDVGDIRTGAVTTVGLALIGMAAGRLVSRLFDRAVRLYPIWLYFGIELVAGAALLLCA</sequence>
<dbReference type="OrthoDB" id="8481950at2"/>
<feature type="signal peptide" evidence="2">
    <location>
        <begin position="1"/>
        <end position="28"/>
    </location>
</feature>
<protein>
    <submittedName>
        <fullName evidence="3">Uncharacterized protein DUF4345</fullName>
    </submittedName>
</protein>
<feature type="transmembrane region" description="Helical" evidence="1">
    <location>
        <begin position="71"/>
        <end position="91"/>
    </location>
</feature>
<feature type="transmembrane region" description="Helical" evidence="1">
    <location>
        <begin position="44"/>
        <end position="64"/>
    </location>
</feature>
<dbReference type="Proteomes" id="UP000320209">
    <property type="component" value="Unassembled WGS sequence"/>
</dbReference>
<evidence type="ECO:0000256" key="2">
    <source>
        <dbReference type="SAM" id="SignalP"/>
    </source>
</evidence>
<evidence type="ECO:0000256" key="1">
    <source>
        <dbReference type="SAM" id="Phobius"/>
    </source>
</evidence>
<dbReference type="AlphaFoldDB" id="A0A543A978"/>
<organism evidence="3 4">
    <name type="scientific">Nocardioides albertanoniae</name>
    <dbReference type="NCBI Taxonomy" id="1175486"/>
    <lineage>
        <taxon>Bacteria</taxon>
        <taxon>Bacillati</taxon>
        <taxon>Actinomycetota</taxon>
        <taxon>Actinomycetes</taxon>
        <taxon>Propionibacteriales</taxon>
        <taxon>Nocardioidaceae</taxon>
        <taxon>Nocardioides</taxon>
    </lineage>
</organism>
<comment type="caution">
    <text evidence="3">The sequence shown here is derived from an EMBL/GenBank/DDBJ whole genome shotgun (WGS) entry which is preliminary data.</text>
</comment>
<dbReference type="Pfam" id="PF14248">
    <property type="entry name" value="DUF4345"/>
    <property type="match status" value="1"/>
</dbReference>
<keyword evidence="1" id="KW-0812">Transmembrane</keyword>
<reference evidence="3 4" key="1">
    <citation type="submission" date="2019-06" db="EMBL/GenBank/DDBJ databases">
        <title>Sequencing the genomes of 1000 actinobacteria strains.</title>
        <authorList>
            <person name="Klenk H.-P."/>
        </authorList>
    </citation>
    <scope>NUCLEOTIDE SEQUENCE [LARGE SCALE GENOMIC DNA]</scope>
    <source>
        <strain evidence="3 4">DSM 25218</strain>
    </source>
</reference>
<accession>A0A543A978</accession>
<dbReference type="InterPro" id="IPR025597">
    <property type="entry name" value="DUF4345"/>
</dbReference>
<evidence type="ECO:0000313" key="3">
    <source>
        <dbReference type="EMBL" id="TQL69079.1"/>
    </source>
</evidence>
<evidence type="ECO:0000313" key="4">
    <source>
        <dbReference type="Proteomes" id="UP000320209"/>
    </source>
</evidence>
<feature type="chain" id="PRO_5021950724" evidence="2">
    <location>
        <begin position="29"/>
        <end position="121"/>
    </location>
</feature>
<dbReference type="EMBL" id="VFOV01000001">
    <property type="protein sequence ID" value="TQL69079.1"/>
    <property type="molecule type" value="Genomic_DNA"/>
</dbReference>
<keyword evidence="1" id="KW-0472">Membrane</keyword>
<proteinExistence type="predicted"/>